<comment type="caution">
    <text evidence="1">The sequence shown here is derived from an EMBL/GenBank/DDBJ whole genome shotgun (WGS) entry which is preliminary data.</text>
</comment>
<sequence>MKKIYRIPTKSQIRWIFRHRQVKESSEIDRLNHQQKLKRCIDNPYLEDAGIKDVGIEVEVVKGLVNKSIEARKILIAFGGGSRPVTKALDQGSEDVIVQRQRPQESRITWLIACKLGSSKPAGYGVGGGDVNGGE</sequence>
<gene>
    <name evidence="1" type="ORF">MERR_LOCUS23771</name>
</gene>
<proteinExistence type="predicted"/>
<dbReference type="EMBL" id="CACVBM020001163">
    <property type="protein sequence ID" value="CAA7036536.1"/>
    <property type="molecule type" value="Genomic_DNA"/>
</dbReference>
<reference evidence="1" key="1">
    <citation type="submission" date="2020-01" db="EMBL/GenBank/DDBJ databases">
        <authorList>
            <person name="Mishra B."/>
        </authorList>
    </citation>
    <scope>NUCLEOTIDE SEQUENCE [LARGE SCALE GENOMIC DNA]</scope>
</reference>
<dbReference type="AlphaFoldDB" id="A0A6D2JA53"/>
<dbReference type="Proteomes" id="UP000467841">
    <property type="component" value="Unassembled WGS sequence"/>
</dbReference>
<protein>
    <submittedName>
        <fullName evidence="1">Uncharacterized protein</fullName>
    </submittedName>
</protein>
<evidence type="ECO:0000313" key="2">
    <source>
        <dbReference type="Proteomes" id="UP000467841"/>
    </source>
</evidence>
<evidence type="ECO:0000313" key="1">
    <source>
        <dbReference type="EMBL" id="CAA7036536.1"/>
    </source>
</evidence>
<name>A0A6D2JA53_9BRAS</name>
<organism evidence="1 2">
    <name type="scientific">Microthlaspi erraticum</name>
    <dbReference type="NCBI Taxonomy" id="1685480"/>
    <lineage>
        <taxon>Eukaryota</taxon>
        <taxon>Viridiplantae</taxon>
        <taxon>Streptophyta</taxon>
        <taxon>Embryophyta</taxon>
        <taxon>Tracheophyta</taxon>
        <taxon>Spermatophyta</taxon>
        <taxon>Magnoliopsida</taxon>
        <taxon>eudicotyledons</taxon>
        <taxon>Gunneridae</taxon>
        <taxon>Pentapetalae</taxon>
        <taxon>rosids</taxon>
        <taxon>malvids</taxon>
        <taxon>Brassicales</taxon>
        <taxon>Brassicaceae</taxon>
        <taxon>Coluteocarpeae</taxon>
        <taxon>Microthlaspi</taxon>
    </lineage>
</organism>
<keyword evidence="2" id="KW-1185">Reference proteome</keyword>
<accession>A0A6D2JA53</accession>